<evidence type="ECO:0000256" key="1">
    <source>
        <dbReference type="ARBA" id="ARBA00022737"/>
    </source>
</evidence>
<evidence type="ECO:0000259" key="2">
    <source>
        <dbReference type="Pfam" id="PF25023"/>
    </source>
</evidence>
<dbReference type="Pfam" id="PF25023">
    <property type="entry name" value="TEN_YD-shell"/>
    <property type="match status" value="1"/>
</dbReference>
<proteinExistence type="predicted"/>
<organism evidence="3 4">
    <name type="scientific">Candidatus Staskawiczbacteria bacterium RIFCSPHIGHO2_01_FULL_36_16</name>
    <dbReference type="NCBI Taxonomy" id="1802200"/>
    <lineage>
        <taxon>Bacteria</taxon>
        <taxon>Candidatus Staskawicziibacteriota</taxon>
    </lineage>
</organism>
<dbReference type="STRING" id="1802200.A2812_00285"/>
<comment type="caution">
    <text evidence="3">The sequence shown here is derived from an EMBL/GenBank/DDBJ whole genome shotgun (WGS) entry which is preliminary data.</text>
</comment>
<dbReference type="PANTHER" id="PTHR32305:SF15">
    <property type="entry name" value="PROTEIN RHSA-RELATED"/>
    <property type="match status" value="1"/>
</dbReference>
<accession>A0A1G2HLY3</accession>
<evidence type="ECO:0000313" key="3">
    <source>
        <dbReference type="EMBL" id="OGZ63512.1"/>
    </source>
</evidence>
<dbReference type="PANTHER" id="PTHR32305">
    <property type="match status" value="1"/>
</dbReference>
<sequence length="321" mass="35200">MITDETGAIVETTDYYAFGKIRLDSKTTDFSEQRKYIGQEYDEDTGLNYLNARYYNSTIARFVSQDPVFWNFDSSWLADPQNQNAYAYARNNPITGSDPTGKYAELIVKVINNIPGAHGHINIVPEAGTDLSQYNVNGGDGSHYTIGGYPSTMDPRNWQLQAQINNSGDLNTQMSGILARYPLAVPEGMTSAQYEQKLLEAGYNLSQQKLGPYDPRGRPSIYYANSGNVATSVVLNAGGVFPQVQAFYFSKNAPYIYYAAGLGHPLNTPSRIEQVLSYAGQTLSSAKQVISSTASSINQARLNAISATVSRVSSIINSLRK</sequence>
<dbReference type="NCBIfam" id="TIGR03696">
    <property type="entry name" value="Rhs_assc_core"/>
    <property type="match status" value="1"/>
</dbReference>
<reference evidence="3 4" key="1">
    <citation type="journal article" date="2016" name="Nat. Commun.">
        <title>Thousands of microbial genomes shed light on interconnected biogeochemical processes in an aquifer system.</title>
        <authorList>
            <person name="Anantharaman K."/>
            <person name="Brown C.T."/>
            <person name="Hug L.A."/>
            <person name="Sharon I."/>
            <person name="Castelle C.J."/>
            <person name="Probst A.J."/>
            <person name="Thomas B.C."/>
            <person name="Singh A."/>
            <person name="Wilkins M.J."/>
            <person name="Karaoz U."/>
            <person name="Brodie E.L."/>
            <person name="Williams K.H."/>
            <person name="Hubbard S.S."/>
            <person name="Banfield J.F."/>
        </authorList>
    </citation>
    <scope>NUCLEOTIDE SEQUENCE [LARGE SCALE GENOMIC DNA]</scope>
</reference>
<gene>
    <name evidence="3" type="ORF">A2812_00285</name>
</gene>
<name>A0A1G2HLY3_9BACT</name>
<dbReference type="InterPro" id="IPR022385">
    <property type="entry name" value="Rhs_assc_core"/>
</dbReference>
<dbReference type="Proteomes" id="UP000177190">
    <property type="component" value="Unassembled WGS sequence"/>
</dbReference>
<dbReference type="Gene3D" id="2.180.10.10">
    <property type="entry name" value="RHS repeat-associated core"/>
    <property type="match status" value="1"/>
</dbReference>
<dbReference type="AlphaFoldDB" id="A0A1G2HLY3"/>
<dbReference type="InterPro" id="IPR050708">
    <property type="entry name" value="T6SS_VgrG/RHS"/>
</dbReference>
<feature type="domain" description="Teneurin-like YD-shell" evidence="2">
    <location>
        <begin position="1"/>
        <end position="94"/>
    </location>
</feature>
<dbReference type="EMBL" id="MHOM01000033">
    <property type="protein sequence ID" value="OGZ63512.1"/>
    <property type="molecule type" value="Genomic_DNA"/>
</dbReference>
<dbReference type="InterPro" id="IPR056823">
    <property type="entry name" value="TEN-like_YD-shell"/>
</dbReference>
<keyword evidence="1" id="KW-0677">Repeat</keyword>
<evidence type="ECO:0000313" key="4">
    <source>
        <dbReference type="Proteomes" id="UP000177190"/>
    </source>
</evidence>
<protein>
    <recommendedName>
        <fullName evidence="2">Teneurin-like YD-shell domain-containing protein</fullName>
    </recommendedName>
</protein>